<dbReference type="Proteomes" id="UP000178622">
    <property type="component" value="Unassembled WGS sequence"/>
</dbReference>
<dbReference type="PANTHER" id="PTHR43229">
    <property type="entry name" value="NODULATION PROTEIN J"/>
    <property type="match status" value="1"/>
</dbReference>
<name>A0A1E8GM23_9LACT</name>
<evidence type="ECO:0000313" key="7">
    <source>
        <dbReference type="EMBL" id="OFI49304.1"/>
    </source>
</evidence>
<dbReference type="STRING" id="1859473.BG261_01610"/>
<feature type="transmembrane region" description="Helical" evidence="5">
    <location>
        <begin position="20"/>
        <end position="37"/>
    </location>
</feature>
<dbReference type="GO" id="GO:0016020">
    <property type="term" value="C:membrane"/>
    <property type="evidence" value="ECO:0007669"/>
    <property type="project" value="UniProtKB-SubCell"/>
</dbReference>
<dbReference type="InterPro" id="IPR051784">
    <property type="entry name" value="Nod_factor_ABC_transporter"/>
</dbReference>
<dbReference type="Pfam" id="PF01061">
    <property type="entry name" value="ABC2_membrane"/>
    <property type="match status" value="1"/>
</dbReference>
<feature type="transmembrane region" description="Helical" evidence="5">
    <location>
        <begin position="57"/>
        <end position="81"/>
    </location>
</feature>
<feature type="transmembrane region" description="Helical" evidence="5">
    <location>
        <begin position="175"/>
        <end position="193"/>
    </location>
</feature>
<feature type="transmembrane region" description="Helical" evidence="5">
    <location>
        <begin position="102"/>
        <end position="131"/>
    </location>
</feature>
<evidence type="ECO:0000259" key="6">
    <source>
        <dbReference type="Pfam" id="PF01061"/>
    </source>
</evidence>
<keyword evidence="2 5" id="KW-0812">Transmembrane</keyword>
<evidence type="ECO:0000313" key="8">
    <source>
        <dbReference type="Proteomes" id="UP000178622"/>
    </source>
</evidence>
<dbReference type="InterPro" id="IPR013525">
    <property type="entry name" value="ABC2_TM"/>
</dbReference>
<evidence type="ECO:0000256" key="2">
    <source>
        <dbReference type="ARBA" id="ARBA00022692"/>
    </source>
</evidence>
<dbReference type="OrthoDB" id="162334at2"/>
<dbReference type="RefSeq" id="WP_070791829.1">
    <property type="nucleotide sequence ID" value="NZ_MKIR01000012.1"/>
</dbReference>
<reference evidence="8" key="1">
    <citation type="submission" date="2016-09" db="EMBL/GenBank/DDBJ databases">
        <title>Draft genome sequence of a novel species of the family Streptococcaceae isolated from flowers.</title>
        <authorList>
            <person name="Chuah L.-O."/>
            <person name="Yap K.-P."/>
            <person name="Thong K.L."/>
            <person name="Liong M.T."/>
            <person name="Ahmad R."/>
            <person name="Rusul G."/>
        </authorList>
    </citation>
    <scope>NUCLEOTIDE SEQUENCE [LARGE SCALE GENOMIC DNA]</scope>
    <source>
        <strain evidence="8">DF1</strain>
    </source>
</reference>
<dbReference type="GO" id="GO:0140359">
    <property type="term" value="F:ABC-type transporter activity"/>
    <property type="evidence" value="ECO:0007669"/>
    <property type="project" value="InterPro"/>
</dbReference>
<keyword evidence="3 5" id="KW-1133">Transmembrane helix</keyword>
<sequence>MKSFINRNLRLFFSQPKNVILSLFSSIISLTLYLVFLKNNLLDSMSGISNTDKILDLWLIGGILTITAMTTSFTGISQSVYDREKGVLKDLSLTSLKSSEVSLSYLCSSVIISFVMQAMVYLLTFALFFTLDDLKIDVETSLILLPIFILNSLVWSGFNLLVIKNIKNIKSLGRIEALLSTAIGFFAGAYIPLGVFSKSAYSIIKLTPAPYSSSLFREILLKRPLEKIKIPTSEEFDFRKLLGIGIEFYGKLTSGYQNALILIFFCLICLIGGMIIDKIRK</sequence>
<comment type="caution">
    <text evidence="7">The sequence shown here is derived from an EMBL/GenBank/DDBJ whole genome shotgun (WGS) entry which is preliminary data.</text>
</comment>
<dbReference type="EMBL" id="MKIR01000012">
    <property type="protein sequence ID" value="OFI49304.1"/>
    <property type="molecule type" value="Genomic_DNA"/>
</dbReference>
<feature type="transmembrane region" description="Helical" evidence="5">
    <location>
        <begin position="143"/>
        <end position="163"/>
    </location>
</feature>
<feature type="domain" description="ABC-2 type transporter transmembrane" evidence="6">
    <location>
        <begin position="3"/>
        <end position="220"/>
    </location>
</feature>
<comment type="subcellular location">
    <subcellularLocation>
        <location evidence="1">Membrane</location>
        <topology evidence="1">Multi-pass membrane protein</topology>
    </subcellularLocation>
</comment>
<evidence type="ECO:0000256" key="1">
    <source>
        <dbReference type="ARBA" id="ARBA00004141"/>
    </source>
</evidence>
<proteinExistence type="predicted"/>
<evidence type="ECO:0000256" key="5">
    <source>
        <dbReference type="SAM" id="Phobius"/>
    </source>
</evidence>
<dbReference type="AlphaFoldDB" id="A0A1E8GM23"/>
<feature type="transmembrane region" description="Helical" evidence="5">
    <location>
        <begin position="256"/>
        <end position="276"/>
    </location>
</feature>
<organism evidence="7 8">
    <name type="scientific">Floricoccus tropicus</name>
    <dbReference type="NCBI Taxonomy" id="1859473"/>
    <lineage>
        <taxon>Bacteria</taxon>
        <taxon>Bacillati</taxon>
        <taxon>Bacillota</taxon>
        <taxon>Bacilli</taxon>
        <taxon>Lactobacillales</taxon>
        <taxon>Streptococcaceae</taxon>
        <taxon>Floricoccus</taxon>
    </lineage>
</organism>
<gene>
    <name evidence="7" type="ORF">BG261_01610</name>
</gene>
<protein>
    <recommendedName>
        <fullName evidence="6">ABC-2 type transporter transmembrane domain-containing protein</fullName>
    </recommendedName>
</protein>
<evidence type="ECO:0000256" key="4">
    <source>
        <dbReference type="ARBA" id="ARBA00023136"/>
    </source>
</evidence>
<evidence type="ECO:0000256" key="3">
    <source>
        <dbReference type="ARBA" id="ARBA00022989"/>
    </source>
</evidence>
<accession>A0A1E8GM23</accession>
<keyword evidence="8" id="KW-1185">Reference proteome</keyword>
<dbReference type="PANTHER" id="PTHR43229:SF2">
    <property type="entry name" value="NODULATION PROTEIN J"/>
    <property type="match status" value="1"/>
</dbReference>
<keyword evidence="4 5" id="KW-0472">Membrane</keyword>